<accession>A0ABR8TQ92</accession>
<proteinExistence type="inferred from homology"/>
<comment type="caution">
    <text evidence="4">The sequence shown here is derived from an EMBL/GenBank/DDBJ whole genome shotgun (WGS) entry which is preliminary data.</text>
</comment>
<evidence type="ECO:0000313" key="4">
    <source>
        <dbReference type="EMBL" id="MBD7977927.1"/>
    </source>
</evidence>
<protein>
    <submittedName>
        <fullName evidence="4">Alpha/beta hydrolase</fullName>
    </submittedName>
</protein>
<gene>
    <name evidence="4" type="ORF">H9642_12085</name>
</gene>
<dbReference type="SUPFAM" id="SSF53474">
    <property type="entry name" value="alpha/beta-Hydrolases"/>
    <property type="match status" value="1"/>
</dbReference>
<dbReference type="Pfam" id="PF07859">
    <property type="entry name" value="Abhydrolase_3"/>
    <property type="match status" value="1"/>
</dbReference>
<dbReference type="Proteomes" id="UP000611945">
    <property type="component" value="Unassembled WGS sequence"/>
</dbReference>
<dbReference type="Gene3D" id="3.40.50.1820">
    <property type="entry name" value="alpha/beta hydrolase"/>
    <property type="match status" value="1"/>
</dbReference>
<name>A0ABR8TQ92_9PSED</name>
<dbReference type="PANTHER" id="PTHR48081:SF30">
    <property type="entry name" value="ACETYL-HYDROLASE LIPR-RELATED"/>
    <property type="match status" value="1"/>
</dbReference>
<dbReference type="InterPro" id="IPR029058">
    <property type="entry name" value="AB_hydrolase_fold"/>
</dbReference>
<comment type="similarity">
    <text evidence="1">Belongs to the 'GDXG' lipolytic enzyme family.</text>
</comment>
<evidence type="ECO:0000259" key="3">
    <source>
        <dbReference type="Pfam" id="PF07859"/>
    </source>
</evidence>
<keyword evidence="5" id="KW-1185">Reference proteome</keyword>
<dbReference type="InterPro" id="IPR013094">
    <property type="entry name" value="AB_hydrolase_3"/>
</dbReference>
<reference evidence="4 5" key="1">
    <citation type="submission" date="2020-08" db="EMBL/GenBank/DDBJ databases">
        <title>A Genomic Blueprint of the Chicken Gut Microbiome.</title>
        <authorList>
            <person name="Gilroy R."/>
            <person name="Ravi A."/>
            <person name="Getino M."/>
            <person name="Pursley I."/>
            <person name="Horton D.L."/>
            <person name="Alikhan N.-F."/>
            <person name="Baker D."/>
            <person name="Gharbi K."/>
            <person name="Hall N."/>
            <person name="Watson M."/>
            <person name="Adriaenssens E.M."/>
            <person name="Foster-Nyarko E."/>
            <person name="Jarju S."/>
            <person name="Secka A."/>
            <person name="Antonio M."/>
            <person name="Oren A."/>
            <person name="Chaudhuri R."/>
            <person name="La Ragione R.M."/>
            <person name="Hildebrand F."/>
            <person name="Pallen M.J."/>
        </authorList>
    </citation>
    <scope>NUCLEOTIDE SEQUENCE [LARGE SCALE GENOMIC DNA]</scope>
    <source>
        <strain evidence="4 5">Sa2CUA2</strain>
    </source>
</reference>
<evidence type="ECO:0000256" key="2">
    <source>
        <dbReference type="ARBA" id="ARBA00022801"/>
    </source>
</evidence>
<evidence type="ECO:0000256" key="1">
    <source>
        <dbReference type="ARBA" id="ARBA00010515"/>
    </source>
</evidence>
<dbReference type="EMBL" id="JACSQG010000006">
    <property type="protein sequence ID" value="MBD7977927.1"/>
    <property type="molecule type" value="Genomic_DNA"/>
</dbReference>
<dbReference type="GO" id="GO:0016787">
    <property type="term" value="F:hydrolase activity"/>
    <property type="evidence" value="ECO:0007669"/>
    <property type="project" value="UniProtKB-KW"/>
</dbReference>
<dbReference type="InterPro" id="IPR050300">
    <property type="entry name" value="GDXG_lipolytic_enzyme"/>
</dbReference>
<dbReference type="RefSeq" id="WP_251836704.1">
    <property type="nucleotide sequence ID" value="NZ_JACSQG010000006.1"/>
</dbReference>
<feature type="domain" description="Alpha/beta hydrolase fold-3" evidence="3">
    <location>
        <begin position="86"/>
        <end position="285"/>
    </location>
</feature>
<keyword evidence="2 4" id="KW-0378">Hydrolase</keyword>
<evidence type="ECO:0000313" key="5">
    <source>
        <dbReference type="Proteomes" id="UP000611945"/>
    </source>
</evidence>
<sequence length="313" mass="33865">MTAFVDLPYPPRIRQRLLAGALRGTLRLLFRGLIRPWMPIAGQRTVLRLLTAATLPMRGVLRSAGQLGGIPCEWHRPQQDSGRVCLYLHGGGYLLGSPATHRALCSALSKRCRMAVCAIDYRLAPEHRYPAPLIDVLEAYQALLEQGYAPQNIVIGGDSAGGHLTLTSALALKAQGLPLPGALVCFSPVTDLSIEQLHQPPAGDPMIDLGWIRQALDLASQPGVDSKDPSVSPVFADLTGLPPLLVQVGEDEVLRNDSLRLAERAQACGVPVRLERYAGCWHVFQAHVGVLDVADLAIQRVADFLETAGRHAR</sequence>
<organism evidence="4 5">
    <name type="scientific">Serpens gallinarum</name>
    <dbReference type="NCBI Taxonomy" id="2763075"/>
    <lineage>
        <taxon>Bacteria</taxon>
        <taxon>Pseudomonadati</taxon>
        <taxon>Pseudomonadota</taxon>
        <taxon>Gammaproteobacteria</taxon>
        <taxon>Pseudomonadales</taxon>
        <taxon>Pseudomonadaceae</taxon>
        <taxon>Pseudomonas</taxon>
    </lineage>
</organism>
<dbReference type="PANTHER" id="PTHR48081">
    <property type="entry name" value="AB HYDROLASE SUPERFAMILY PROTEIN C4A8.06C"/>
    <property type="match status" value="1"/>
</dbReference>